<reference evidence="3" key="1">
    <citation type="submission" date="2019-12" db="EMBL/GenBank/DDBJ databases">
        <title>An insight into the sialome of adult female Ixodes ricinus ticks feeding for 6 days.</title>
        <authorList>
            <person name="Perner J."/>
            <person name="Ribeiro J.M.C."/>
        </authorList>
    </citation>
    <scope>NUCLEOTIDE SEQUENCE</scope>
    <source>
        <strain evidence="3">Semi-engorged</strain>
        <tissue evidence="3">Salivary glands</tissue>
    </source>
</reference>
<dbReference type="PANTHER" id="PTHR37984:SF12">
    <property type="entry name" value="RIBONUCLEASE H"/>
    <property type="match status" value="1"/>
</dbReference>
<dbReference type="AlphaFoldDB" id="A0A6B0V6W4"/>
<dbReference type="EMBL" id="GIFC01015549">
    <property type="protein sequence ID" value="MXU97632.1"/>
    <property type="molecule type" value="Transcribed_RNA"/>
</dbReference>
<feature type="compositionally biased region" description="Polar residues" evidence="1">
    <location>
        <begin position="203"/>
        <end position="226"/>
    </location>
</feature>
<dbReference type="InterPro" id="IPR050951">
    <property type="entry name" value="Retrovirus_Pol_polyprotein"/>
</dbReference>
<dbReference type="InterPro" id="IPR012337">
    <property type="entry name" value="RNaseH-like_sf"/>
</dbReference>
<dbReference type="Pfam" id="PF00665">
    <property type="entry name" value="rve"/>
    <property type="match status" value="1"/>
</dbReference>
<feature type="region of interest" description="Disordered" evidence="1">
    <location>
        <begin position="199"/>
        <end position="282"/>
    </location>
</feature>
<evidence type="ECO:0000313" key="3">
    <source>
        <dbReference type="EMBL" id="MXU97632.1"/>
    </source>
</evidence>
<dbReference type="Gene3D" id="3.30.420.10">
    <property type="entry name" value="Ribonuclease H-like superfamily/Ribonuclease H"/>
    <property type="match status" value="1"/>
</dbReference>
<dbReference type="PROSITE" id="PS50994">
    <property type="entry name" value="INTEGRASE"/>
    <property type="match status" value="1"/>
</dbReference>
<protein>
    <submittedName>
        <fullName evidence="3">Putative transposon ty3-g gag-pol polyprotein</fullName>
    </submittedName>
</protein>
<dbReference type="PANTHER" id="PTHR37984">
    <property type="entry name" value="PROTEIN CBG26694"/>
    <property type="match status" value="1"/>
</dbReference>
<evidence type="ECO:0000259" key="2">
    <source>
        <dbReference type="PROSITE" id="PS50994"/>
    </source>
</evidence>
<dbReference type="GO" id="GO:0003676">
    <property type="term" value="F:nucleic acid binding"/>
    <property type="evidence" value="ECO:0007669"/>
    <property type="project" value="InterPro"/>
</dbReference>
<dbReference type="InterPro" id="IPR001584">
    <property type="entry name" value="Integrase_cat-core"/>
</dbReference>
<dbReference type="GO" id="GO:0015074">
    <property type="term" value="P:DNA integration"/>
    <property type="evidence" value="ECO:0007669"/>
    <property type="project" value="InterPro"/>
</dbReference>
<accession>A0A6B0V6W4</accession>
<proteinExistence type="predicted"/>
<feature type="compositionally biased region" description="Polar residues" evidence="1">
    <location>
        <begin position="240"/>
        <end position="257"/>
    </location>
</feature>
<dbReference type="SUPFAM" id="SSF53098">
    <property type="entry name" value="Ribonuclease H-like"/>
    <property type="match status" value="1"/>
</dbReference>
<dbReference type="InterPro" id="IPR036397">
    <property type="entry name" value="RNaseH_sf"/>
</dbReference>
<sequence length="282" mass="31230">MSASTVIAALRTLFATHGLPDVLVSDNGTAFTSGDFKEFLRRNGIRQVLPAPYHPSSNAQAERMVQEIKKSPKKIIRGDWSTRLARFLFDHHILPSASTGRSPAELLFGRQIRSALDHLHPDQQAAVTRRQEEAFEASNRQAARQFKPGSQVFAINFGTSGNRWLPGVISCRLGPLSYQVQLEDGRVWRRHIHHIRTRHCSMPSDSPSHSYEVQIPDTGSTTSSPNVDPDVRLAAAPTADQGTEQHQAGQSTSTSYLPNPGAAPSGRPQREHHRPGYPREQI</sequence>
<name>A0A6B0V6W4_IXORI</name>
<organism evidence="3">
    <name type="scientific">Ixodes ricinus</name>
    <name type="common">Common tick</name>
    <name type="synonym">Acarus ricinus</name>
    <dbReference type="NCBI Taxonomy" id="34613"/>
    <lineage>
        <taxon>Eukaryota</taxon>
        <taxon>Metazoa</taxon>
        <taxon>Ecdysozoa</taxon>
        <taxon>Arthropoda</taxon>
        <taxon>Chelicerata</taxon>
        <taxon>Arachnida</taxon>
        <taxon>Acari</taxon>
        <taxon>Parasitiformes</taxon>
        <taxon>Ixodida</taxon>
        <taxon>Ixodoidea</taxon>
        <taxon>Ixodidae</taxon>
        <taxon>Ixodinae</taxon>
        <taxon>Ixodes</taxon>
    </lineage>
</organism>
<evidence type="ECO:0000256" key="1">
    <source>
        <dbReference type="SAM" id="MobiDB-lite"/>
    </source>
</evidence>
<feature type="domain" description="Integrase catalytic" evidence="2">
    <location>
        <begin position="1"/>
        <end position="111"/>
    </location>
</feature>